<evidence type="ECO:0000313" key="3">
    <source>
        <dbReference type="Proteomes" id="UP001149074"/>
    </source>
</evidence>
<proteinExistence type="predicted"/>
<organism evidence="2 3">
    <name type="scientific">Penicillium argentinense</name>
    <dbReference type="NCBI Taxonomy" id="1131581"/>
    <lineage>
        <taxon>Eukaryota</taxon>
        <taxon>Fungi</taxon>
        <taxon>Dikarya</taxon>
        <taxon>Ascomycota</taxon>
        <taxon>Pezizomycotina</taxon>
        <taxon>Eurotiomycetes</taxon>
        <taxon>Eurotiomycetidae</taxon>
        <taxon>Eurotiales</taxon>
        <taxon>Aspergillaceae</taxon>
        <taxon>Penicillium</taxon>
    </lineage>
</organism>
<reference evidence="2" key="1">
    <citation type="submission" date="2022-11" db="EMBL/GenBank/DDBJ databases">
        <authorList>
            <person name="Petersen C."/>
        </authorList>
    </citation>
    <scope>NUCLEOTIDE SEQUENCE</scope>
    <source>
        <strain evidence="2">IBT 30761</strain>
    </source>
</reference>
<dbReference type="AlphaFoldDB" id="A0A9W9K1Y0"/>
<accession>A0A9W9K1Y0</accession>
<evidence type="ECO:0000256" key="1">
    <source>
        <dbReference type="SAM" id="MobiDB-lite"/>
    </source>
</evidence>
<keyword evidence="3" id="KW-1185">Reference proteome</keyword>
<dbReference type="GeneID" id="81359302"/>
<dbReference type="Proteomes" id="UP001149074">
    <property type="component" value="Unassembled WGS sequence"/>
</dbReference>
<dbReference type="RefSeq" id="XP_056471129.1">
    <property type="nucleotide sequence ID" value="XM_056620323.1"/>
</dbReference>
<reference evidence="2" key="2">
    <citation type="journal article" date="2023" name="IMA Fungus">
        <title>Comparative genomic study of the Penicillium genus elucidates a diverse pangenome and 15 lateral gene transfer events.</title>
        <authorList>
            <person name="Petersen C."/>
            <person name="Sorensen T."/>
            <person name="Nielsen M.R."/>
            <person name="Sondergaard T.E."/>
            <person name="Sorensen J.L."/>
            <person name="Fitzpatrick D.A."/>
            <person name="Frisvad J.C."/>
            <person name="Nielsen K.L."/>
        </authorList>
    </citation>
    <scope>NUCLEOTIDE SEQUENCE</scope>
    <source>
        <strain evidence="2">IBT 30761</strain>
    </source>
</reference>
<name>A0A9W9K1Y0_9EURO</name>
<evidence type="ECO:0000313" key="2">
    <source>
        <dbReference type="EMBL" id="KAJ5089147.1"/>
    </source>
</evidence>
<feature type="region of interest" description="Disordered" evidence="1">
    <location>
        <begin position="140"/>
        <end position="176"/>
    </location>
</feature>
<dbReference type="EMBL" id="JAPQKI010000009">
    <property type="protein sequence ID" value="KAJ5089147.1"/>
    <property type="molecule type" value="Genomic_DNA"/>
</dbReference>
<sequence>MIATSSPARGPADLAEDLDDLEQLPKAYIAIIIQQALRRTRAAGDELRNGLGTIESSSTGLGERGAKWNADLAIAAFLKRPEDAVERLAEQCQCSYEYTRWRKDADCPDRAEGSGSAHAATRAAVASPWQVPYTRDYPGVHEEGRISLGETRQTLKPTLRRTPRVPIGGHPNGKGE</sequence>
<gene>
    <name evidence="2" type="ORF">N7532_007831</name>
</gene>
<protein>
    <submittedName>
        <fullName evidence="2">Uncharacterized protein</fullName>
    </submittedName>
</protein>
<comment type="caution">
    <text evidence="2">The sequence shown here is derived from an EMBL/GenBank/DDBJ whole genome shotgun (WGS) entry which is preliminary data.</text>
</comment>